<evidence type="ECO:0008006" key="5">
    <source>
        <dbReference type="Google" id="ProtNLM"/>
    </source>
</evidence>
<feature type="signal peptide" evidence="2">
    <location>
        <begin position="1"/>
        <end position="24"/>
    </location>
</feature>
<accession>A0A0B2V5L1</accession>
<dbReference type="EMBL" id="JPKZ01002420">
    <property type="protein sequence ID" value="KHN76848.1"/>
    <property type="molecule type" value="Genomic_DNA"/>
</dbReference>
<gene>
    <name evidence="3" type="ORF">Tcan_00149</name>
</gene>
<organism evidence="3 4">
    <name type="scientific">Toxocara canis</name>
    <name type="common">Canine roundworm</name>
    <dbReference type="NCBI Taxonomy" id="6265"/>
    <lineage>
        <taxon>Eukaryota</taxon>
        <taxon>Metazoa</taxon>
        <taxon>Ecdysozoa</taxon>
        <taxon>Nematoda</taxon>
        <taxon>Chromadorea</taxon>
        <taxon>Rhabditida</taxon>
        <taxon>Spirurina</taxon>
        <taxon>Ascaridomorpha</taxon>
        <taxon>Ascaridoidea</taxon>
        <taxon>Toxocaridae</taxon>
        <taxon>Toxocara</taxon>
    </lineage>
</organism>
<sequence length="173" mass="19708">MQPRRVRCAWACALCLSLLRLLGSFSIHSILKCYAKIVQESKISDRPPKCGKLSLTFTFDNPQNSSTLSDVSLHNLNLKIGHIRHLYGEQISIRRAKQAAPQYCLPYSPRSSLVNKHHRRRTNRSRSCESRYPRKSAPTVDPFATPHTSAERKHPISCLHALAAELPMFMCRQ</sequence>
<evidence type="ECO:0000313" key="3">
    <source>
        <dbReference type="EMBL" id="KHN76848.1"/>
    </source>
</evidence>
<name>A0A0B2V5L1_TOXCA</name>
<dbReference type="Proteomes" id="UP000031036">
    <property type="component" value="Unassembled WGS sequence"/>
</dbReference>
<feature type="region of interest" description="Disordered" evidence="1">
    <location>
        <begin position="115"/>
        <end position="149"/>
    </location>
</feature>
<reference evidence="3 4" key="1">
    <citation type="submission" date="2014-11" db="EMBL/GenBank/DDBJ databases">
        <title>Genetic blueprint of the zoonotic pathogen Toxocara canis.</title>
        <authorList>
            <person name="Zhu X.-Q."/>
            <person name="Korhonen P.K."/>
            <person name="Cai H."/>
            <person name="Young N.D."/>
            <person name="Nejsum P."/>
            <person name="von Samson-Himmelstjerna G."/>
            <person name="Boag P.R."/>
            <person name="Tan P."/>
            <person name="Li Q."/>
            <person name="Min J."/>
            <person name="Yang Y."/>
            <person name="Wang X."/>
            <person name="Fang X."/>
            <person name="Hall R.S."/>
            <person name="Hofmann A."/>
            <person name="Sternberg P.W."/>
            <person name="Jex A.R."/>
            <person name="Gasser R.B."/>
        </authorList>
    </citation>
    <scope>NUCLEOTIDE SEQUENCE [LARGE SCALE GENOMIC DNA]</scope>
    <source>
        <strain evidence="3">PN_DK_2014</strain>
    </source>
</reference>
<keyword evidence="4" id="KW-1185">Reference proteome</keyword>
<feature type="compositionally biased region" description="Basic residues" evidence="1">
    <location>
        <begin position="115"/>
        <end position="124"/>
    </location>
</feature>
<evidence type="ECO:0000256" key="2">
    <source>
        <dbReference type="SAM" id="SignalP"/>
    </source>
</evidence>
<evidence type="ECO:0000256" key="1">
    <source>
        <dbReference type="SAM" id="MobiDB-lite"/>
    </source>
</evidence>
<proteinExistence type="predicted"/>
<comment type="caution">
    <text evidence="3">The sequence shown here is derived from an EMBL/GenBank/DDBJ whole genome shotgun (WGS) entry which is preliminary data.</text>
</comment>
<evidence type="ECO:0000313" key="4">
    <source>
        <dbReference type="Proteomes" id="UP000031036"/>
    </source>
</evidence>
<dbReference type="AlphaFoldDB" id="A0A0B2V5L1"/>
<feature type="chain" id="PRO_5002095269" description="Secreted protein" evidence="2">
    <location>
        <begin position="25"/>
        <end position="173"/>
    </location>
</feature>
<keyword evidence="2" id="KW-0732">Signal</keyword>
<protein>
    <recommendedName>
        <fullName evidence="5">Secreted protein</fullName>
    </recommendedName>
</protein>